<name>A0A146F646_ASPKA</name>
<evidence type="ECO:0000313" key="2">
    <source>
        <dbReference type="EMBL" id="GAT21203.1"/>
    </source>
</evidence>
<gene>
    <name evidence="2" type="ORF">RIB2604_01000900</name>
</gene>
<feature type="region of interest" description="Disordered" evidence="1">
    <location>
        <begin position="14"/>
        <end position="64"/>
    </location>
</feature>
<sequence>MRVLRLHSGYARTFNEIPQNKGDGRQEARPTEPSFSGRGNAKVGEGSIPCQRSHASRDSVQVVK</sequence>
<dbReference type="AlphaFoldDB" id="A0A146F646"/>
<organism evidence="2 3">
    <name type="scientific">Aspergillus kawachii</name>
    <name type="common">White koji mold</name>
    <name type="synonym">Aspergillus awamori var. kawachi</name>
    <dbReference type="NCBI Taxonomy" id="1069201"/>
    <lineage>
        <taxon>Eukaryota</taxon>
        <taxon>Fungi</taxon>
        <taxon>Dikarya</taxon>
        <taxon>Ascomycota</taxon>
        <taxon>Pezizomycotina</taxon>
        <taxon>Eurotiomycetes</taxon>
        <taxon>Eurotiomycetidae</taxon>
        <taxon>Eurotiales</taxon>
        <taxon>Aspergillaceae</taxon>
        <taxon>Aspergillus</taxon>
        <taxon>Aspergillus subgen. Circumdati</taxon>
    </lineage>
</organism>
<reference evidence="2 3" key="1">
    <citation type="journal article" date="2016" name="DNA Res.">
        <title>Genome sequence of Aspergillus luchuensis NBRC 4314.</title>
        <authorList>
            <person name="Yamada O."/>
            <person name="Machida M."/>
            <person name="Hosoyama A."/>
            <person name="Goto M."/>
            <person name="Takahashi T."/>
            <person name="Futagami T."/>
            <person name="Yamagata Y."/>
            <person name="Takeuchi M."/>
            <person name="Kobayashi T."/>
            <person name="Koike H."/>
            <person name="Abe K."/>
            <person name="Asai K."/>
            <person name="Arita M."/>
            <person name="Fujita N."/>
            <person name="Fukuda K."/>
            <person name="Higa K."/>
            <person name="Horikawa H."/>
            <person name="Ishikawa T."/>
            <person name="Jinno K."/>
            <person name="Kato Y."/>
            <person name="Kirimura K."/>
            <person name="Mizutani O."/>
            <person name="Nakasone K."/>
            <person name="Sano M."/>
            <person name="Shiraishi Y."/>
            <person name="Tsukahara M."/>
            <person name="Gomi K."/>
        </authorList>
    </citation>
    <scope>NUCLEOTIDE SEQUENCE [LARGE SCALE GENOMIC DNA]</scope>
    <source>
        <strain evidence="2 3">RIB 2604</strain>
    </source>
</reference>
<evidence type="ECO:0000256" key="1">
    <source>
        <dbReference type="SAM" id="MobiDB-lite"/>
    </source>
</evidence>
<dbReference type="Proteomes" id="UP000075230">
    <property type="component" value="Unassembled WGS sequence"/>
</dbReference>
<comment type="caution">
    <text evidence="2">The sequence shown here is derived from an EMBL/GenBank/DDBJ whole genome shotgun (WGS) entry which is preliminary data.</text>
</comment>
<reference evidence="3" key="2">
    <citation type="submission" date="2016-02" db="EMBL/GenBank/DDBJ databases">
        <title>Genome sequencing of Aspergillus luchuensis NBRC 4314.</title>
        <authorList>
            <person name="Yamada O."/>
        </authorList>
    </citation>
    <scope>NUCLEOTIDE SEQUENCE [LARGE SCALE GENOMIC DNA]</scope>
    <source>
        <strain evidence="3">RIB 2604</strain>
    </source>
</reference>
<proteinExistence type="predicted"/>
<protein>
    <submittedName>
        <fullName evidence="2">Integral membrane protein</fullName>
    </submittedName>
</protein>
<accession>A0A146F646</accession>
<dbReference type="EMBL" id="BCWF01000010">
    <property type="protein sequence ID" value="GAT21203.1"/>
    <property type="molecule type" value="Genomic_DNA"/>
</dbReference>
<evidence type="ECO:0000313" key="3">
    <source>
        <dbReference type="Proteomes" id="UP000075230"/>
    </source>
</evidence>